<dbReference type="InterPro" id="IPR016032">
    <property type="entry name" value="Sig_transdc_resp-reg_C-effctor"/>
</dbReference>
<feature type="modified residue" description="4-aspartylphosphate" evidence="3">
    <location>
        <position position="56"/>
    </location>
</feature>
<evidence type="ECO:0000259" key="4">
    <source>
        <dbReference type="PROSITE" id="PS50110"/>
    </source>
</evidence>
<sequence>MKPIKTVLVEDHNIFRLGLKAVLEGTNQIKVCGETGYGKEALSIIKNTDPDVVIVDVGLPDVSGIKVVEQIRNIYLNKIKIIIVTANRDKKAIKEVFKKGATSFFSKSNEENKIVEAVLTTYKGESWIDPNIHTIVAEAMWEFNNEIPREIITKREYDVLKLLAKGLTYEEMANKLCLEISTVRSHAHRIISKLDKPEEGEITEKYKPTRGKAVCEALRLGILSPEDLTEKTYKEAKEFAPNCDKNKFFAA</sequence>
<dbReference type="EMBL" id="RSCJ01000006">
    <property type="protein sequence ID" value="RUR83860.1"/>
    <property type="molecule type" value="Genomic_DNA"/>
</dbReference>
<evidence type="ECO:0000256" key="2">
    <source>
        <dbReference type="ARBA" id="ARBA00023125"/>
    </source>
</evidence>
<dbReference type="GO" id="GO:0003677">
    <property type="term" value="F:DNA binding"/>
    <property type="evidence" value="ECO:0007669"/>
    <property type="project" value="UniProtKB-KW"/>
</dbReference>
<evidence type="ECO:0000313" key="5">
    <source>
        <dbReference type="EMBL" id="RUR83860.1"/>
    </source>
</evidence>
<keyword evidence="6" id="KW-1185">Reference proteome</keyword>
<dbReference type="InterPro" id="IPR000792">
    <property type="entry name" value="Tscrpt_reg_LuxR_C"/>
</dbReference>
<name>A0A3S1ALI3_CHLFR</name>
<dbReference type="GO" id="GO:0006355">
    <property type="term" value="P:regulation of DNA-templated transcription"/>
    <property type="evidence" value="ECO:0007669"/>
    <property type="project" value="InterPro"/>
</dbReference>
<dbReference type="SMART" id="SM00448">
    <property type="entry name" value="REC"/>
    <property type="match status" value="1"/>
</dbReference>
<keyword evidence="2 5" id="KW-0238">DNA-binding</keyword>
<dbReference type="AlphaFoldDB" id="A0A3S1ALI3"/>
<dbReference type="SMART" id="SM00421">
    <property type="entry name" value="HTH_LUXR"/>
    <property type="match status" value="1"/>
</dbReference>
<dbReference type="SUPFAM" id="SSF46894">
    <property type="entry name" value="C-terminal effector domain of the bipartite response regulators"/>
    <property type="match status" value="1"/>
</dbReference>
<gene>
    <name evidence="5" type="ORF">PCC6912_21030</name>
</gene>
<dbReference type="SUPFAM" id="SSF52172">
    <property type="entry name" value="CheY-like"/>
    <property type="match status" value="1"/>
</dbReference>
<evidence type="ECO:0000256" key="3">
    <source>
        <dbReference type="PROSITE-ProRule" id="PRU00169"/>
    </source>
</evidence>
<keyword evidence="1 3" id="KW-0597">Phosphoprotein</keyword>
<dbReference type="CDD" id="cd17535">
    <property type="entry name" value="REC_NarL-like"/>
    <property type="match status" value="1"/>
</dbReference>
<dbReference type="Proteomes" id="UP000268857">
    <property type="component" value="Unassembled WGS sequence"/>
</dbReference>
<dbReference type="PANTHER" id="PTHR43214">
    <property type="entry name" value="TWO-COMPONENT RESPONSE REGULATOR"/>
    <property type="match status" value="1"/>
</dbReference>
<dbReference type="PROSITE" id="PS50110">
    <property type="entry name" value="RESPONSE_REGULATORY"/>
    <property type="match status" value="1"/>
</dbReference>
<dbReference type="InterPro" id="IPR039420">
    <property type="entry name" value="WalR-like"/>
</dbReference>
<dbReference type="GO" id="GO:0000160">
    <property type="term" value="P:phosphorelay signal transduction system"/>
    <property type="evidence" value="ECO:0007669"/>
    <property type="project" value="InterPro"/>
</dbReference>
<dbReference type="InterPro" id="IPR001789">
    <property type="entry name" value="Sig_transdc_resp-reg_receiver"/>
</dbReference>
<feature type="domain" description="Response regulatory" evidence="4">
    <location>
        <begin position="5"/>
        <end position="122"/>
    </location>
</feature>
<evidence type="ECO:0000313" key="6">
    <source>
        <dbReference type="Proteomes" id="UP000268857"/>
    </source>
</evidence>
<dbReference type="PANTHER" id="PTHR43214:SF43">
    <property type="entry name" value="TWO-COMPONENT RESPONSE REGULATOR"/>
    <property type="match status" value="1"/>
</dbReference>
<dbReference type="Pfam" id="PF00072">
    <property type="entry name" value="Response_reg"/>
    <property type="match status" value="1"/>
</dbReference>
<organism evidence="5 6">
    <name type="scientific">Chlorogloeopsis fritschii PCC 6912</name>
    <dbReference type="NCBI Taxonomy" id="211165"/>
    <lineage>
        <taxon>Bacteria</taxon>
        <taxon>Bacillati</taxon>
        <taxon>Cyanobacteriota</taxon>
        <taxon>Cyanophyceae</taxon>
        <taxon>Nostocales</taxon>
        <taxon>Chlorogloeopsidaceae</taxon>
        <taxon>Chlorogloeopsis</taxon>
    </lineage>
</organism>
<dbReference type="Gene3D" id="3.40.50.2300">
    <property type="match status" value="1"/>
</dbReference>
<dbReference type="Pfam" id="PF00196">
    <property type="entry name" value="GerE"/>
    <property type="match status" value="1"/>
</dbReference>
<dbReference type="STRING" id="211165.GCA_000317285_00130"/>
<dbReference type="OrthoDB" id="3827286at2"/>
<proteinExistence type="predicted"/>
<comment type="caution">
    <text evidence="5">The sequence shown here is derived from an EMBL/GenBank/DDBJ whole genome shotgun (WGS) entry which is preliminary data.</text>
</comment>
<reference evidence="5 6" key="1">
    <citation type="journal article" date="2019" name="Genome Biol. Evol.">
        <title>Day and night: Metabolic profiles and evolutionary relationships of six axenic non-marine cyanobacteria.</title>
        <authorList>
            <person name="Will S.E."/>
            <person name="Henke P."/>
            <person name="Boedeker C."/>
            <person name="Huang S."/>
            <person name="Brinkmann H."/>
            <person name="Rohde M."/>
            <person name="Jarek M."/>
            <person name="Friedl T."/>
            <person name="Seufert S."/>
            <person name="Schumacher M."/>
            <person name="Overmann J."/>
            <person name="Neumann-Schaal M."/>
            <person name="Petersen J."/>
        </authorList>
    </citation>
    <scope>NUCLEOTIDE SEQUENCE [LARGE SCALE GENOMIC DNA]</scope>
    <source>
        <strain evidence="5 6">PCC 6912</strain>
    </source>
</reference>
<dbReference type="CDD" id="cd06170">
    <property type="entry name" value="LuxR_C_like"/>
    <property type="match status" value="1"/>
</dbReference>
<dbReference type="RefSeq" id="WP_016877467.1">
    <property type="nucleotide sequence ID" value="NZ_AJLN01000015.1"/>
</dbReference>
<accession>A0A3S1ALI3</accession>
<dbReference type="InterPro" id="IPR058245">
    <property type="entry name" value="NreC/VraR/RcsB-like_REC"/>
</dbReference>
<dbReference type="PRINTS" id="PR00038">
    <property type="entry name" value="HTHLUXR"/>
</dbReference>
<evidence type="ECO:0000256" key="1">
    <source>
        <dbReference type="ARBA" id="ARBA00022553"/>
    </source>
</evidence>
<dbReference type="InterPro" id="IPR011006">
    <property type="entry name" value="CheY-like_superfamily"/>
</dbReference>
<protein>
    <submittedName>
        <fullName evidence="5">DNA-binding response regulator</fullName>
    </submittedName>
</protein>